<reference evidence="2" key="1">
    <citation type="submission" date="2022-03" db="EMBL/GenBank/DDBJ databases">
        <authorList>
            <person name="Tunstrom K."/>
        </authorList>
    </citation>
    <scope>NUCLEOTIDE SEQUENCE</scope>
</reference>
<dbReference type="InterPro" id="IPR005135">
    <property type="entry name" value="Endo/exonuclease/phosphatase"/>
</dbReference>
<name>A0AAU9V376_EUPED</name>
<feature type="domain" description="Reverse transcriptase" evidence="1">
    <location>
        <begin position="460"/>
        <end position="725"/>
    </location>
</feature>
<sequence length="902" mass="105321">MGLSEIRKVGNLIEEYDDFIFHYMGETAGLYGVGFIIKKYLKKYIEAIIGLSERVSLLLLNISNFELAIIQVYSPTDAADDCLVEQFYLTINKALTLAGKRKIIVMGDFNAKIGMPSTNEKLIMKNYGYGIRNIRGERLIEFAYENKLSVINTFFKKKTRDRWTWRSPDGKTKNELDYILSNFPSNFYNIEVLNVTFPSDHRPLRAKVKIRMPKKSRASFNNNPTITLKTDAQISTYMTSLHDNLYKLAKDETQLTVQEYHDQIISIIQNSLKNANNCDFGKPSIITNRTRQLISRRRELHNKKPKTRSMKNELKALYKIISKYIKHDYSSFRSRTIERHLNSTGSLKRAYKELRTHKNWIEGLQNQEKIYNSRDAILNIATSFYKNLYNYPTNTQTNNIEKLTSMDYSGGIEPINEAEMLDHIRRMKSEKSPGTDKITNEAIKIGHQLLVTPLVKLFNLILTTISTPHQWSESNIILLYKKGNPKDISNYRPISLLPSLYKLFSSIIEKRISQVVDSKQPMEQAGFRKGFSTIDHIHTLEQIIEKYQEFRKPLYICFIDYQKAFDTLSHDSIWGALLSQNVNIAYIKILKHIYEKCRSRIQLESIGPPIEIKRGVRQGDPLSPRIFIAVLEHVMSGLNWNQMGLNIEGKYLSHLRFADDIVLMSECSKKLEYMISTLREASRKVGLEINLNKTKIITNSKVNPIKLNNIQLEYVESYIYLGKQISFKAQNNDQEIARRIQKTWSKFWSYKEILKGHFSVKLKRKIMNACLLPSLTYACQTWKFTYKVKHKIKTTQRAMERSMLNISKIQRIRHTIIRERSEVIDALNFAMKLKWKWAGHVSRLTDERWTKRATEWTGPQGYRRVGRPLARWADDLRHTAGRDWLDIAKDRDTWHSLEEAFT</sequence>
<dbReference type="GO" id="GO:0071897">
    <property type="term" value="P:DNA biosynthetic process"/>
    <property type="evidence" value="ECO:0007669"/>
    <property type="project" value="UniProtKB-ARBA"/>
</dbReference>
<gene>
    <name evidence="2" type="ORF">EEDITHA_LOCUS18020</name>
</gene>
<dbReference type="SUPFAM" id="SSF56672">
    <property type="entry name" value="DNA/RNA polymerases"/>
    <property type="match status" value="1"/>
</dbReference>
<dbReference type="SUPFAM" id="SSF56219">
    <property type="entry name" value="DNase I-like"/>
    <property type="match status" value="1"/>
</dbReference>
<dbReference type="CDD" id="cd01650">
    <property type="entry name" value="RT_nLTR_like"/>
    <property type="match status" value="1"/>
</dbReference>
<protein>
    <recommendedName>
        <fullName evidence="1">Reverse transcriptase domain-containing protein</fullName>
    </recommendedName>
</protein>
<keyword evidence="3" id="KW-1185">Reference proteome</keyword>
<dbReference type="InterPro" id="IPR000477">
    <property type="entry name" value="RT_dom"/>
</dbReference>
<evidence type="ECO:0000259" key="1">
    <source>
        <dbReference type="PROSITE" id="PS50878"/>
    </source>
</evidence>
<organism evidence="2 3">
    <name type="scientific">Euphydryas editha</name>
    <name type="common">Edith's checkerspot</name>
    <dbReference type="NCBI Taxonomy" id="104508"/>
    <lineage>
        <taxon>Eukaryota</taxon>
        <taxon>Metazoa</taxon>
        <taxon>Ecdysozoa</taxon>
        <taxon>Arthropoda</taxon>
        <taxon>Hexapoda</taxon>
        <taxon>Insecta</taxon>
        <taxon>Pterygota</taxon>
        <taxon>Neoptera</taxon>
        <taxon>Endopterygota</taxon>
        <taxon>Lepidoptera</taxon>
        <taxon>Glossata</taxon>
        <taxon>Ditrysia</taxon>
        <taxon>Papilionoidea</taxon>
        <taxon>Nymphalidae</taxon>
        <taxon>Nymphalinae</taxon>
        <taxon>Euphydryas</taxon>
    </lineage>
</organism>
<comment type="caution">
    <text evidence="2">The sequence shown here is derived from an EMBL/GenBank/DDBJ whole genome shotgun (WGS) entry which is preliminary data.</text>
</comment>
<proteinExistence type="predicted"/>
<dbReference type="PANTHER" id="PTHR47027:SF20">
    <property type="entry name" value="REVERSE TRANSCRIPTASE-LIKE PROTEIN WITH RNA-DIRECTED DNA POLYMERASE DOMAIN"/>
    <property type="match status" value="1"/>
</dbReference>
<dbReference type="Gene3D" id="3.60.10.10">
    <property type="entry name" value="Endonuclease/exonuclease/phosphatase"/>
    <property type="match status" value="1"/>
</dbReference>
<dbReference type="InterPro" id="IPR043502">
    <property type="entry name" value="DNA/RNA_pol_sf"/>
</dbReference>
<dbReference type="AlphaFoldDB" id="A0AAU9V376"/>
<evidence type="ECO:0000313" key="3">
    <source>
        <dbReference type="Proteomes" id="UP001153954"/>
    </source>
</evidence>
<evidence type="ECO:0000313" key="2">
    <source>
        <dbReference type="EMBL" id="CAH2103520.1"/>
    </source>
</evidence>
<dbReference type="PANTHER" id="PTHR47027">
    <property type="entry name" value="REVERSE TRANSCRIPTASE DOMAIN-CONTAINING PROTEIN"/>
    <property type="match status" value="1"/>
</dbReference>
<dbReference type="PROSITE" id="PS50878">
    <property type="entry name" value="RT_POL"/>
    <property type="match status" value="1"/>
</dbReference>
<dbReference type="GO" id="GO:0003824">
    <property type="term" value="F:catalytic activity"/>
    <property type="evidence" value="ECO:0007669"/>
    <property type="project" value="InterPro"/>
</dbReference>
<dbReference type="Proteomes" id="UP001153954">
    <property type="component" value="Unassembled WGS sequence"/>
</dbReference>
<dbReference type="Pfam" id="PF00078">
    <property type="entry name" value="RVT_1"/>
    <property type="match status" value="1"/>
</dbReference>
<dbReference type="InterPro" id="IPR036691">
    <property type="entry name" value="Endo/exonu/phosph_ase_sf"/>
</dbReference>
<accession>A0AAU9V376</accession>
<dbReference type="Pfam" id="PF14529">
    <property type="entry name" value="Exo_endo_phos_2"/>
    <property type="match status" value="1"/>
</dbReference>
<dbReference type="EMBL" id="CAKOGL010000026">
    <property type="protein sequence ID" value="CAH2103520.1"/>
    <property type="molecule type" value="Genomic_DNA"/>
</dbReference>